<evidence type="ECO:0000313" key="5">
    <source>
        <dbReference type="Proteomes" id="UP000192257"/>
    </source>
</evidence>
<feature type="region of interest" description="Disordered" evidence="2">
    <location>
        <begin position="828"/>
        <end position="876"/>
    </location>
</feature>
<evidence type="ECO:0000256" key="2">
    <source>
        <dbReference type="SAM" id="MobiDB-lite"/>
    </source>
</evidence>
<dbReference type="PANTHER" id="PTHR24115">
    <property type="entry name" value="KINESIN-RELATED"/>
    <property type="match status" value="1"/>
</dbReference>
<dbReference type="Gene3D" id="3.40.850.10">
    <property type="entry name" value="Kinesin motor domain"/>
    <property type="match status" value="2"/>
</dbReference>
<feature type="region of interest" description="Disordered" evidence="2">
    <location>
        <begin position="383"/>
        <end position="403"/>
    </location>
</feature>
<dbReference type="Pfam" id="PF00225">
    <property type="entry name" value="Kinesin"/>
    <property type="match status" value="3"/>
</dbReference>
<dbReference type="GO" id="GO:0008017">
    <property type="term" value="F:microtubule binding"/>
    <property type="evidence" value="ECO:0007669"/>
    <property type="project" value="InterPro"/>
</dbReference>
<feature type="compositionally biased region" description="Low complexity" evidence="2">
    <location>
        <begin position="737"/>
        <end position="753"/>
    </location>
</feature>
<organism evidence="4 5">
    <name type="scientific">Trypanosoma theileri</name>
    <dbReference type="NCBI Taxonomy" id="67003"/>
    <lineage>
        <taxon>Eukaryota</taxon>
        <taxon>Discoba</taxon>
        <taxon>Euglenozoa</taxon>
        <taxon>Kinetoplastea</taxon>
        <taxon>Metakinetoplastina</taxon>
        <taxon>Trypanosomatida</taxon>
        <taxon>Trypanosomatidae</taxon>
        <taxon>Trypanosoma</taxon>
    </lineage>
</organism>
<dbReference type="SMART" id="SM00129">
    <property type="entry name" value="KISc"/>
    <property type="match status" value="1"/>
</dbReference>
<sequence>MKVYCRFAPPHAFVSTTDVDRDESDLQTSSWIAPTMVLLSLRKSGNEQQQTFTVTDPLSGSMASSTCQRVFIPRSMTASAVGTTSLNSSSGQEEDQQQKQQKGVFDEVVRPFLHDLIIGKRCMFLAYGQTATGKTYTMFGPGVDDNIYELQRRQRLASNKRAGLITREETCEEEEEEEEGMVPRFLRAIFDKSCIEVYGRSVDFVDLSCLEVYNECTTDLVALQFQQQLQQQQQRRKTHTSKKKNGKPSSPVLDDMESDNIRRAWMRYENGGLGGGSGMRKISYKSTEKSQVLRGAMRLRCASAVECWRLLCGVLALRHRSQTERNVRSSRSHLLLRLVLHSTDVTTGMVDPLGEAMFVDLAGSETYREYAWIGMGNSNSNNNNNNNNNINNSNNNSYNNLNSTSSNTSVVVEHDGAVASPLLPTSTVDVPLVASTFNATRRDGDGLTAAERNSLRIKEMRHINSSLLALRKVVRALRTTSLTTRVPFRDSALTTILEPFLVPDGSATVAWIVCCSSRQRDFHETVESLRLGAEASAIPAHVQLAPIVLPTSTINRNTSNINNNNIHINSVSGTNSSAEGFSGERALSSRGVYTQPVVSSSLLSSAAAVATNISGREISNEKRRGNTVSGAVIQRSGRNSNNSSIMNSSNHIPGTASHYMNDCSDADKSKEKENKNEEDVEVYKQYAWQLLEQCKTLCERYDECVEELARAKQIITTKDREIAELRKLLATAEVQKDPQQQAKQQQQQQQQNKNKNKNKEEEEIEEELSKEESNVISTAPTLLPSSHSVSPGEHSTPVPPAWLRKSAVRLNHNDISLALPHLSFTAEPTGETKVKEEKEKKEVKPVNMEGSVHKDAETSETHGDSNSNNNAVENDGYDKGAVDLIDSILHRYCVHHDPLQDMNDRSSNNNNNTIQNDTMKNIERTPAGVLESKGCDNISVFTTPAEALLDTKMSVCTDAFAGLKVNTRRERLVSFVSPSSHGAVPLLKLEEELHPPHIIPPPPMRSSLCTNVMPSLGEVLQNQRQKQKPLQKEEVTKTKDTEVPGKGNSLVADENIAAGILQQLISRSAAFTETVPE</sequence>
<dbReference type="OrthoDB" id="3176171at2759"/>
<dbReference type="GO" id="GO:0005524">
    <property type="term" value="F:ATP binding"/>
    <property type="evidence" value="ECO:0007669"/>
    <property type="project" value="UniProtKB-UniRule"/>
</dbReference>
<dbReference type="AlphaFoldDB" id="A0A1X0NNF8"/>
<proteinExistence type="inferred from homology"/>
<dbReference type="GO" id="GO:0003777">
    <property type="term" value="F:microtubule motor activity"/>
    <property type="evidence" value="ECO:0007669"/>
    <property type="project" value="InterPro"/>
</dbReference>
<feature type="region of interest" description="Disordered" evidence="2">
    <location>
        <begin position="1020"/>
        <end position="1048"/>
    </location>
</feature>
<comment type="similarity">
    <text evidence="1">Belongs to the TRAFAC class myosin-kinesin ATPase superfamily. Kinesin family.</text>
</comment>
<name>A0A1X0NNF8_9TRYP</name>
<dbReference type="InterPro" id="IPR036961">
    <property type="entry name" value="Kinesin_motor_dom_sf"/>
</dbReference>
<dbReference type="PRINTS" id="PR00380">
    <property type="entry name" value="KINESINHEAVY"/>
</dbReference>
<feature type="binding site" evidence="1">
    <location>
        <begin position="128"/>
        <end position="135"/>
    </location>
    <ligand>
        <name>ATP</name>
        <dbReference type="ChEBI" id="CHEBI:30616"/>
    </ligand>
</feature>
<protein>
    <submittedName>
        <fullName evidence="4">Kinesin</fullName>
    </submittedName>
</protein>
<dbReference type="InterPro" id="IPR001752">
    <property type="entry name" value="Kinesin_motor_dom"/>
</dbReference>
<dbReference type="GeneID" id="39988475"/>
<feature type="region of interest" description="Disordered" evidence="2">
    <location>
        <begin position="82"/>
        <end position="102"/>
    </location>
</feature>
<feature type="compositionally biased region" description="Basic and acidic residues" evidence="2">
    <location>
        <begin position="830"/>
        <end position="844"/>
    </location>
</feature>
<evidence type="ECO:0000313" key="4">
    <source>
        <dbReference type="EMBL" id="ORC86028.1"/>
    </source>
</evidence>
<feature type="compositionally biased region" description="Basic and acidic residues" evidence="2">
    <location>
        <begin position="665"/>
        <end position="677"/>
    </location>
</feature>
<feature type="compositionally biased region" description="Basic and acidic residues" evidence="2">
    <location>
        <begin position="851"/>
        <end position="863"/>
    </location>
</feature>
<feature type="compositionally biased region" description="Low complexity" evidence="2">
    <location>
        <begin position="639"/>
        <end position="650"/>
    </location>
</feature>
<keyword evidence="1" id="KW-0505">Motor protein</keyword>
<dbReference type="VEuPathDB" id="TriTrypDB:TM35_000312140"/>
<feature type="domain" description="Kinesin motor" evidence="3">
    <location>
        <begin position="1"/>
        <end position="538"/>
    </location>
</feature>
<feature type="compositionally biased region" description="Basic and acidic residues" evidence="2">
    <location>
        <begin position="1030"/>
        <end position="1043"/>
    </location>
</feature>
<dbReference type="Proteomes" id="UP000192257">
    <property type="component" value="Unassembled WGS sequence"/>
</dbReference>
<evidence type="ECO:0000259" key="3">
    <source>
        <dbReference type="PROSITE" id="PS50067"/>
    </source>
</evidence>
<feature type="compositionally biased region" description="Polar residues" evidence="2">
    <location>
        <begin position="82"/>
        <end position="91"/>
    </location>
</feature>
<accession>A0A1X0NNF8</accession>
<gene>
    <name evidence="4" type="ORF">TM35_000312140</name>
</gene>
<reference evidence="4 5" key="1">
    <citation type="submission" date="2017-03" db="EMBL/GenBank/DDBJ databases">
        <title>An alternative strategy for trypanosome survival in the mammalian bloodstream revealed through genome and transcriptome analysis of the ubiquitous bovine parasite Trypanosoma (Megatrypanum) theileri.</title>
        <authorList>
            <person name="Kelly S."/>
            <person name="Ivens A."/>
            <person name="Mott A."/>
            <person name="O'Neill E."/>
            <person name="Emms D."/>
            <person name="Macleod O."/>
            <person name="Voorheis P."/>
            <person name="Matthews J."/>
            <person name="Matthews K."/>
            <person name="Carrington M."/>
        </authorList>
    </citation>
    <scope>NUCLEOTIDE SEQUENCE [LARGE SCALE GENOMIC DNA]</scope>
    <source>
        <strain evidence="4">Edinburgh</strain>
    </source>
</reference>
<dbReference type="InterPro" id="IPR027417">
    <property type="entry name" value="P-loop_NTPase"/>
</dbReference>
<feature type="region of interest" description="Disordered" evidence="2">
    <location>
        <begin position="781"/>
        <end position="800"/>
    </location>
</feature>
<dbReference type="GO" id="GO:0016887">
    <property type="term" value="F:ATP hydrolysis activity"/>
    <property type="evidence" value="ECO:0007669"/>
    <property type="project" value="TreeGrafter"/>
</dbReference>
<keyword evidence="1" id="KW-0547">Nucleotide-binding</keyword>
<evidence type="ECO:0000256" key="1">
    <source>
        <dbReference type="PROSITE-ProRule" id="PRU00283"/>
    </source>
</evidence>
<dbReference type="GO" id="GO:0007018">
    <property type="term" value="P:microtubule-based movement"/>
    <property type="evidence" value="ECO:0007669"/>
    <property type="project" value="InterPro"/>
</dbReference>
<feature type="compositionally biased region" description="Basic residues" evidence="2">
    <location>
        <begin position="234"/>
        <end position="246"/>
    </location>
</feature>
<dbReference type="InterPro" id="IPR027640">
    <property type="entry name" value="Kinesin-like_fam"/>
</dbReference>
<feature type="region of interest" description="Disordered" evidence="2">
    <location>
        <begin position="233"/>
        <end position="256"/>
    </location>
</feature>
<dbReference type="RefSeq" id="XP_028880094.1">
    <property type="nucleotide sequence ID" value="XM_029028695.1"/>
</dbReference>
<keyword evidence="1" id="KW-0067">ATP-binding</keyword>
<dbReference type="STRING" id="67003.A0A1X0NNF8"/>
<dbReference type="GO" id="GO:0005871">
    <property type="term" value="C:kinesin complex"/>
    <property type="evidence" value="ECO:0007669"/>
    <property type="project" value="TreeGrafter"/>
</dbReference>
<comment type="caution">
    <text evidence="4">The sequence shown here is derived from an EMBL/GenBank/DDBJ whole genome shotgun (WGS) entry which is preliminary data.</text>
</comment>
<dbReference type="EMBL" id="NBCO01000031">
    <property type="protein sequence ID" value="ORC86028.1"/>
    <property type="molecule type" value="Genomic_DNA"/>
</dbReference>
<keyword evidence="5" id="KW-1185">Reference proteome</keyword>
<dbReference type="PROSITE" id="PS50067">
    <property type="entry name" value="KINESIN_MOTOR_2"/>
    <property type="match status" value="1"/>
</dbReference>
<dbReference type="GO" id="GO:0005874">
    <property type="term" value="C:microtubule"/>
    <property type="evidence" value="ECO:0007669"/>
    <property type="project" value="TreeGrafter"/>
</dbReference>
<dbReference type="SUPFAM" id="SSF52540">
    <property type="entry name" value="P-loop containing nucleoside triphosphate hydrolases"/>
    <property type="match status" value="1"/>
</dbReference>
<feature type="region of interest" description="Disordered" evidence="2">
    <location>
        <begin position="620"/>
        <end position="679"/>
    </location>
</feature>
<feature type="region of interest" description="Disordered" evidence="2">
    <location>
        <begin position="736"/>
        <end position="775"/>
    </location>
</feature>
<dbReference type="PANTHER" id="PTHR24115:SF546">
    <property type="entry name" value="KINESIN-LIKE PROTEIN KIF14"/>
    <property type="match status" value="1"/>
</dbReference>